<dbReference type="Proteomes" id="UP000596247">
    <property type="component" value="Chromosome"/>
</dbReference>
<protein>
    <submittedName>
        <fullName evidence="1">Uncharacterized protein</fullName>
    </submittedName>
</protein>
<accession>A0A7R8MKG3</accession>
<name>A0A7R8MKG3_9CAUD</name>
<gene>
    <name evidence="1" type="ORF">LLCLJKAH_00299</name>
</gene>
<keyword evidence="2" id="KW-1185">Reference proteome</keyword>
<reference evidence="1 2" key="1">
    <citation type="submission" date="2020-09" db="EMBL/GenBank/DDBJ databases">
        <authorList>
            <person name="Jameson E."/>
        </authorList>
    </citation>
    <scope>NUCLEOTIDE SEQUENCE [LARGE SCALE GENOMIC DNA]</scope>
</reference>
<evidence type="ECO:0000313" key="1">
    <source>
        <dbReference type="EMBL" id="CAD5236288.1"/>
    </source>
</evidence>
<sequence length="92" mass="10787">MIEWFFLKTYISEAYQAIRKWFRKDTKVKNIFAHSANGELCRHCHQPMYTKQGIIKTPASGKIHQACYSGFLEGYVDEIIAKRKEKEKTNAD</sequence>
<evidence type="ECO:0000313" key="2">
    <source>
        <dbReference type="Proteomes" id="UP000596247"/>
    </source>
</evidence>
<organism evidence="1 2">
    <name type="scientific">Klebsiella phage vB_KvM-Eowyn</name>
    <dbReference type="NCBI Taxonomy" id="2762819"/>
    <lineage>
        <taxon>Viruses</taxon>
        <taxon>Duplodnaviria</taxon>
        <taxon>Heunggongvirae</taxon>
        <taxon>Uroviricota</taxon>
        <taxon>Caudoviricetes</taxon>
        <taxon>Chimalliviridae</taxon>
        <taxon>Eowynvirus</taxon>
        <taxon>Eowynvirus eowyn</taxon>
    </lineage>
</organism>
<proteinExistence type="predicted"/>
<dbReference type="EMBL" id="LR881104">
    <property type="protein sequence ID" value="CAD5236288.1"/>
    <property type="molecule type" value="Genomic_DNA"/>
</dbReference>